<reference evidence="5 6" key="1">
    <citation type="submission" date="2023-08" db="EMBL/GenBank/DDBJ databases">
        <title>Mesonia sp. MT50, isolated from deep-sea sediment of the Mariana Trench.</title>
        <authorList>
            <person name="Fu H."/>
        </authorList>
    </citation>
    <scope>NUCLEOTIDE SEQUENCE [LARGE SCALE GENOMIC DNA]</scope>
    <source>
        <strain evidence="5 6">MT50</strain>
    </source>
</reference>
<comment type="caution">
    <text evidence="5">The sequence shown here is derived from an EMBL/GenBank/DDBJ whole genome shotgun (WGS) entry which is preliminary data.</text>
</comment>
<dbReference type="PROSITE" id="PS01180">
    <property type="entry name" value="CUB"/>
    <property type="match status" value="1"/>
</dbReference>
<evidence type="ECO:0000259" key="3">
    <source>
        <dbReference type="PROSITE" id="PS01180"/>
    </source>
</evidence>
<dbReference type="CDD" id="cd00041">
    <property type="entry name" value="CUB"/>
    <property type="match status" value="1"/>
</dbReference>
<dbReference type="InterPro" id="IPR000859">
    <property type="entry name" value="CUB_dom"/>
</dbReference>
<dbReference type="InterPro" id="IPR026444">
    <property type="entry name" value="Secre_tail"/>
</dbReference>
<dbReference type="SUPFAM" id="SSF55486">
    <property type="entry name" value="Metalloproteases ('zincins'), catalytic domain"/>
    <property type="match status" value="1"/>
</dbReference>
<evidence type="ECO:0000259" key="4">
    <source>
        <dbReference type="PROSITE" id="PS50215"/>
    </source>
</evidence>
<evidence type="ECO:0000256" key="1">
    <source>
        <dbReference type="ARBA" id="ARBA00022729"/>
    </source>
</evidence>
<dbReference type="PROSITE" id="PS50215">
    <property type="entry name" value="ADAM_MEPRO"/>
    <property type="match status" value="1"/>
</dbReference>
<gene>
    <name evidence="5" type="ORF">RBU60_05880</name>
</gene>
<sequence>MKHLLLLLSIFTCFSFYGQELRPIPQKIEDFKQNNGEFTSFELFSKVENSTEIEKLSRLASDATVLELNNSQLQSLITEKPKAIEVSFYYQEEKITLHLLRTNNFTESFKAFDEKGNKIDYDLGAYYQGIVAHEPNSLVGFSFFNDDVMGVTSSLSLRNVVLGKIKGSNHFITYADHNLTKENPFMCGVDTLKENNESGKITQSSTTANTNMTNNCVRVYYEIAYAPYVNNNSDTTATINWLTAIHNNIATLYSNDNIQTALSEVMVWTSEDPYEFGFSGNLSYFANSRTGFNGDLAHLVNYPSTTSVAYLNSLCSENRFAYSGIDQYYADVPTYSWTIMAMTHEMGHALGSPHTHACAWNGNNTAIDGCGPQSGNGEGCDAALPSDGGTIMSYCHLVSGVGINFLNGFGTQPSTLIQNTIDSKSCLGTDCTTSECSATVYDATFTDVTQNSATVNIVDNYSTEWEYKIYPVNSFSNNWISTTSQSVDLSQLDPNSYYVIEIKNICNNPGSLNISTKRMFLTDGDYCNGDVFTDTGGTSGFYGDQEYFVKTFYPGDGETLTMTFNEFDLELDYDFMTIYNGESVNDPIFPNADLMSGSTNPGPFTSTHPSGAITVKFISDPAVNLAGWNASFSCEDLSTSSQEVNSFSIYPNPTSSVVHVSAKELIKDIKVYDTSGRLIQSLNNLETESASLDLGTLSNGVYFIQVTSKNGKETKQIIKK</sequence>
<proteinExistence type="predicted"/>
<dbReference type="Pfam" id="PF00431">
    <property type="entry name" value="CUB"/>
    <property type="match status" value="1"/>
</dbReference>
<dbReference type="NCBIfam" id="TIGR04183">
    <property type="entry name" value="Por_Secre_tail"/>
    <property type="match status" value="1"/>
</dbReference>
<protein>
    <submittedName>
        <fullName evidence="5">T9SS type A sorting domain-containing protein</fullName>
    </submittedName>
</protein>
<dbReference type="Pfam" id="PF18962">
    <property type="entry name" value="Por_Secre_tail"/>
    <property type="match status" value="1"/>
</dbReference>
<keyword evidence="1" id="KW-0732">Signal</keyword>
<dbReference type="InterPro" id="IPR024079">
    <property type="entry name" value="MetalloPept_cat_dom_sf"/>
</dbReference>
<dbReference type="Pfam" id="PF13688">
    <property type="entry name" value="Reprolysin_5"/>
    <property type="match status" value="1"/>
</dbReference>
<dbReference type="EMBL" id="JAVHUL010000011">
    <property type="protein sequence ID" value="MDQ7917099.1"/>
    <property type="molecule type" value="Genomic_DNA"/>
</dbReference>
<dbReference type="PANTHER" id="PTHR11905:SF159">
    <property type="entry name" value="ADAM METALLOPROTEASE"/>
    <property type="match status" value="1"/>
</dbReference>
<feature type="domain" description="Peptidase M12B" evidence="4">
    <location>
        <begin position="215"/>
        <end position="395"/>
    </location>
</feature>
<dbReference type="InterPro" id="IPR035914">
    <property type="entry name" value="Sperma_CUB_dom_sf"/>
</dbReference>
<keyword evidence="2" id="KW-1015">Disulfide bond</keyword>
<evidence type="ECO:0000313" key="6">
    <source>
        <dbReference type="Proteomes" id="UP001230915"/>
    </source>
</evidence>
<organism evidence="5 6">
    <name type="scientific">Mesonia profundi</name>
    <dbReference type="NCBI Taxonomy" id="3070998"/>
    <lineage>
        <taxon>Bacteria</taxon>
        <taxon>Pseudomonadati</taxon>
        <taxon>Bacteroidota</taxon>
        <taxon>Flavobacteriia</taxon>
        <taxon>Flavobacteriales</taxon>
        <taxon>Flavobacteriaceae</taxon>
        <taxon>Mesonia</taxon>
    </lineage>
</organism>
<dbReference type="SUPFAM" id="SSF49854">
    <property type="entry name" value="Spermadhesin, CUB domain"/>
    <property type="match status" value="1"/>
</dbReference>
<dbReference type="Proteomes" id="UP001230915">
    <property type="component" value="Unassembled WGS sequence"/>
</dbReference>
<name>A0ABU1A0G4_9FLAO</name>
<accession>A0ABU1A0G4</accession>
<dbReference type="Gene3D" id="2.60.120.290">
    <property type="entry name" value="Spermadhesin, CUB domain"/>
    <property type="match status" value="1"/>
</dbReference>
<dbReference type="PANTHER" id="PTHR11905">
    <property type="entry name" value="ADAM A DISINTEGRIN AND METALLOPROTEASE DOMAIN"/>
    <property type="match status" value="1"/>
</dbReference>
<dbReference type="RefSeq" id="WP_308863789.1">
    <property type="nucleotide sequence ID" value="NZ_JAVHUL010000011.1"/>
</dbReference>
<dbReference type="InterPro" id="IPR001590">
    <property type="entry name" value="Peptidase_M12B"/>
</dbReference>
<evidence type="ECO:0000313" key="5">
    <source>
        <dbReference type="EMBL" id="MDQ7917099.1"/>
    </source>
</evidence>
<dbReference type="Gene3D" id="3.40.390.10">
    <property type="entry name" value="Collagenase (Catalytic Domain)"/>
    <property type="match status" value="1"/>
</dbReference>
<feature type="domain" description="CUB" evidence="3">
    <location>
        <begin position="527"/>
        <end position="635"/>
    </location>
</feature>
<evidence type="ECO:0000256" key="2">
    <source>
        <dbReference type="ARBA" id="ARBA00023157"/>
    </source>
</evidence>
<keyword evidence="6" id="KW-1185">Reference proteome</keyword>